<evidence type="ECO:0000256" key="1">
    <source>
        <dbReference type="SAM" id="Phobius"/>
    </source>
</evidence>
<comment type="caution">
    <text evidence="2">The sequence shown here is derived from an EMBL/GenBank/DDBJ whole genome shotgun (WGS) entry which is preliminary data.</text>
</comment>
<keyword evidence="1" id="KW-0812">Transmembrane</keyword>
<protein>
    <submittedName>
        <fullName evidence="2">Uncharacterized protein</fullName>
    </submittedName>
</protein>
<evidence type="ECO:0000313" key="2">
    <source>
        <dbReference type="EMBL" id="RHZ77228.1"/>
    </source>
</evidence>
<name>A0A397ISD6_9GLOM</name>
<proteinExistence type="predicted"/>
<gene>
    <name evidence="2" type="ORF">Glove_184g101</name>
</gene>
<sequence length="113" mass="13121">MGWTIDVHKTIFIISFSIKPLGTTSYPSLILTLQTYLRRQLLTPHILLILNLHKHPGILRSMKWNSDSSSVRYHQIPKVLLQLFLSSIQFLVSFVLVAFHLSAPKSFWMFVKK</sequence>
<reference evidence="2 3" key="1">
    <citation type="submission" date="2018-08" db="EMBL/GenBank/DDBJ databases">
        <title>Genome and evolution of the arbuscular mycorrhizal fungus Diversispora epigaea (formerly Glomus versiforme) and its bacterial endosymbionts.</title>
        <authorList>
            <person name="Sun X."/>
            <person name="Fei Z."/>
            <person name="Harrison M."/>
        </authorList>
    </citation>
    <scope>NUCLEOTIDE SEQUENCE [LARGE SCALE GENOMIC DNA]</scope>
    <source>
        <strain evidence="2 3">IT104</strain>
    </source>
</reference>
<organism evidence="2 3">
    <name type="scientific">Diversispora epigaea</name>
    <dbReference type="NCBI Taxonomy" id="1348612"/>
    <lineage>
        <taxon>Eukaryota</taxon>
        <taxon>Fungi</taxon>
        <taxon>Fungi incertae sedis</taxon>
        <taxon>Mucoromycota</taxon>
        <taxon>Glomeromycotina</taxon>
        <taxon>Glomeromycetes</taxon>
        <taxon>Diversisporales</taxon>
        <taxon>Diversisporaceae</taxon>
        <taxon>Diversispora</taxon>
    </lineage>
</organism>
<dbReference type="AlphaFoldDB" id="A0A397ISD6"/>
<accession>A0A397ISD6</accession>
<keyword evidence="3" id="KW-1185">Reference proteome</keyword>
<dbReference type="EMBL" id="PQFF01000174">
    <property type="protein sequence ID" value="RHZ77228.1"/>
    <property type="molecule type" value="Genomic_DNA"/>
</dbReference>
<keyword evidence="1" id="KW-0472">Membrane</keyword>
<keyword evidence="1" id="KW-1133">Transmembrane helix</keyword>
<dbReference type="Proteomes" id="UP000266861">
    <property type="component" value="Unassembled WGS sequence"/>
</dbReference>
<feature type="transmembrane region" description="Helical" evidence="1">
    <location>
        <begin position="79"/>
        <end position="103"/>
    </location>
</feature>
<evidence type="ECO:0000313" key="3">
    <source>
        <dbReference type="Proteomes" id="UP000266861"/>
    </source>
</evidence>